<dbReference type="PROSITE" id="PS50178">
    <property type="entry name" value="ZF_FYVE"/>
    <property type="match status" value="1"/>
</dbReference>
<evidence type="ECO:0000256" key="4">
    <source>
        <dbReference type="PROSITE-ProRule" id="PRU00091"/>
    </source>
</evidence>
<organism evidence="7 8">
    <name type="scientific">Thraustotheca clavata</name>
    <dbReference type="NCBI Taxonomy" id="74557"/>
    <lineage>
        <taxon>Eukaryota</taxon>
        <taxon>Sar</taxon>
        <taxon>Stramenopiles</taxon>
        <taxon>Oomycota</taxon>
        <taxon>Saprolegniomycetes</taxon>
        <taxon>Saprolegniales</taxon>
        <taxon>Achlyaceae</taxon>
        <taxon>Thraustotheca</taxon>
    </lineage>
</organism>
<dbReference type="SMART" id="SM00064">
    <property type="entry name" value="FYVE"/>
    <property type="match status" value="1"/>
</dbReference>
<dbReference type="InterPro" id="IPR011011">
    <property type="entry name" value="Znf_FYVE_PHD"/>
</dbReference>
<name>A0A1V9ZPP5_9STRA</name>
<keyword evidence="3" id="KW-0862">Zinc</keyword>
<dbReference type="PANTHER" id="PTHR43102:SF2">
    <property type="entry name" value="GAF DOMAIN-CONTAINING PROTEIN"/>
    <property type="match status" value="1"/>
</dbReference>
<keyword evidence="2 4" id="KW-0863">Zinc-finger</keyword>
<evidence type="ECO:0000256" key="5">
    <source>
        <dbReference type="SAM" id="MobiDB-lite"/>
    </source>
</evidence>
<dbReference type="OrthoDB" id="5872154at2759"/>
<dbReference type="Proteomes" id="UP000243217">
    <property type="component" value="Unassembled WGS sequence"/>
</dbReference>
<dbReference type="AlphaFoldDB" id="A0A1V9ZPP5"/>
<feature type="compositionally biased region" description="Low complexity" evidence="5">
    <location>
        <begin position="519"/>
        <end position="530"/>
    </location>
</feature>
<dbReference type="GO" id="GO:0008270">
    <property type="term" value="F:zinc ion binding"/>
    <property type="evidence" value="ECO:0007669"/>
    <property type="project" value="UniProtKB-KW"/>
</dbReference>
<feature type="region of interest" description="Disordered" evidence="5">
    <location>
        <begin position="486"/>
        <end position="530"/>
    </location>
</feature>
<keyword evidence="8" id="KW-1185">Reference proteome</keyword>
<keyword evidence="1" id="KW-0479">Metal-binding</keyword>
<dbReference type="InterPro" id="IPR000306">
    <property type="entry name" value="Znf_FYVE"/>
</dbReference>
<feature type="domain" description="FYVE-type" evidence="6">
    <location>
        <begin position="267"/>
        <end position="328"/>
    </location>
</feature>
<proteinExistence type="predicted"/>
<dbReference type="STRING" id="74557.A0A1V9ZPP5"/>
<evidence type="ECO:0000256" key="2">
    <source>
        <dbReference type="ARBA" id="ARBA00022771"/>
    </source>
</evidence>
<reference evidence="7 8" key="1">
    <citation type="journal article" date="2014" name="Genome Biol. Evol.">
        <title>The secreted proteins of Achlya hypogyna and Thraustotheca clavata identify the ancestral oomycete secretome and reveal gene acquisitions by horizontal gene transfer.</title>
        <authorList>
            <person name="Misner I."/>
            <person name="Blouin N."/>
            <person name="Leonard G."/>
            <person name="Richards T.A."/>
            <person name="Lane C.E."/>
        </authorList>
    </citation>
    <scope>NUCLEOTIDE SEQUENCE [LARGE SCALE GENOMIC DNA]</scope>
    <source>
        <strain evidence="7 8">ATCC 34112</strain>
    </source>
</reference>
<gene>
    <name evidence="7" type="ORF">THRCLA_06322</name>
</gene>
<evidence type="ECO:0000256" key="1">
    <source>
        <dbReference type="ARBA" id="ARBA00022723"/>
    </source>
</evidence>
<feature type="region of interest" description="Disordered" evidence="5">
    <location>
        <begin position="358"/>
        <end position="388"/>
    </location>
</feature>
<dbReference type="SUPFAM" id="SSF57903">
    <property type="entry name" value="FYVE/PHD zinc finger"/>
    <property type="match status" value="2"/>
</dbReference>
<comment type="caution">
    <text evidence="7">The sequence shown here is derived from an EMBL/GenBank/DDBJ whole genome shotgun (WGS) entry which is preliminary data.</text>
</comment>
<dbReference type="Pfam" id="PF01363">
    <property type="entry name" value="FYVE"/>
    <property type="match status" value="1"/>
</dbReference>
<dbReference type="Gene3D" id="3.30.40.10">
    <property type="entry name" value="Zinc/RING finger domain, C3HC4 (zinc finger)"/>
    <property type="match status" value="2"/>
</dbReference>
<dbReference type="PANTHER" id="PTHR43102">
    <property type="entry name" value="SLR1143 PROTEIN"/>
    <property type="match status" value="1"/>
</dbReference>
<evidence type="ECO:0000313" key="7">
    <source>
        <dbReference type="EMBL" id="OQR99975.1"/>
    </source>
</evidence>
<dbReference type="InterPro" id="IPR013083">
    <property type="entry name" value="Znf_RING/FYVE/PHD"/>
</dbReference>
<dbReference type="EMBL" id="JNBS01001771">
    <property type="protein sequence ID" value="OQR99975.1"/>
    <property type="molecule type" value="Genomic_DNA"/>
</dbReference>
<sequence length="530" mass="59530">MQVMDDLESQARASLCLFSFGDVGEFNLLSQSTSTASKLRLEERIVKRGGETTLYLVRSTVFVAAELHEIMPILINTDKANMNDAIQFFFGGKNRLCTQVFRQKRDTGTASLKRVIADQGSLLKSRWQCSFLDFEGMLVPDWRDDYSAHPLPDMYVRVMQSSSLLDDPPALPLPPNTKLKSISPRGVMIRRVPNLAANDGSFGVEVQFVVSFLETALINLPRRNRYQKLVAQMAKLEDVVVSRRLSRTFRDRKLNPMHPQVQNWVANDIRQACHICDAKFHFSKRRHHCRLCGEVACDACAPKMEVWLPYKSAPTSVRICTDCVHMQQADDDQVRVHKKNASVLDSIYDAMYGNNQSFNELPTPPEKVYRDTGSSSPSSSSEVDDGEVEENVRVSLLDLHLHLQSHDDNSIGKCTCCHDAIAGVRYECTKCSGVVCRSCNLQVHGSSSNPENLCRVCVSHDQELLKKMLTTSDKGIRHSLARSTLAMNAHEGRNRQRSSSSNSVLRPRHGSLYSPSPPQSSQQTPQWLVT</sequence>
<dbReference type="CDD" id="cd00065">
    <property type="entry name" value="FYVE_like_SF"/>
    <property type="match status" value="1"/>
</dbReference>
<evidence type="ECO:0000259" key="6">
    <source>
        <dbReference type="PROSITE" id="PS50178"/>
    </source>
</evidence>
<evidence type="ECO:0000256" key="3">
    <source>
        <dbReference type="ARBA" id="ARBA00022833"/>
    </source>
</evidence>
<protein>
    <recommendedName>
        <fullName evidence="6">FYVE-type domain-containing protein</fullName>
    </recommendedName>
</protein>
<dbReference type="InterPro" id="IPR017455">
    <property type="entry name" value="Znf_FYVE-rel"/>
</dbReference>
<accession>A0A1V9ZPP5</accession>
<evidence type="ECO:0000313" key="8">
    <source>
        <dbReference type="Proteomes" id="UP000243217"/>
    </source>
</evidence>